<protein>
    <submittedName>
        <fullName evidence="1">Uncharacterized protein</fullName>
    </submittedName>
</protein>
<proteinExistence type="predicted"/>
<evidence type="ECO:0000313" key="2">
    <source>
        <dbReference type="Proteomes" id="UP000188388"/>
    </source>
</evidence>
<reference evidence="2" key="1">
    <citation type="submission" date="2017-01" db="EMBL/GenBank/DDBJ databases">
        <authorList>
            <person name="Brunel B."/>
        </authorList>
    </citation>
    <scope>NUCLEOTIDE SEQUENCE [LARGE SCALE GENOMIC DNA]</scope>
</reference>
<keyword evidence="2" id="KW-1185">Reference proteome</keyword>
<dbReference type="AlphaFoldDB" id="A0A1R3V7B8"/>
<name>A0A1R3V7B8_9HYPH</name>
<dbReference type="EMBL" id="FTPD01000010">
    <property type="protein sequence ID" value="SIT54686.1"/>
    <property type="molecule type" value="Genomic_DNA"/>
</dbReference>
<dbReference type="Proteomes" id="UP000188388">
    <property type="component" value="Unassembled WGS sequence"/>
</dbReference>
<gene>
    <name evidence="1" type="ORF">BQ8794_180030</name>
</gene>
<evidence type="ECO:0000313" key="1">
    <source>
        <dbReference type="EMBL" id="SIT54686.1"/>
    </source>
</evidence>
<organism evidence="1 2">
    <name type="scientific">Mesorhizobium prunaredense</name>
    <dbReference type="NCBI Taxonomy" id="1631249"/>
    <lineage>
        <taxon>Bacteria</taxon>
        <taxon>Pseudomonadati</taxon>
        <taxon>Pseudomonadota</taxon>
        <taxon>Alphaproteobacteria</taxon>
        <taxon>Hyphomicrobiales</taxon>
        <taxon>Phyllobacteriaceae</taxon>
        <taxon>Mesorhizobium</taxon>
    </lineage>
</organism>
<sequence>MSLRSLSRTWHIRLKMSYSGAIPCGRDESESSVRKMSRPYLLLAEAVLADVRLLWFSATPTPTFSA</sequence>
<accession>A0A1R3V7B8</accession>